<dbReference type="Proteomes" id="UP000751190">
    <property type="component" value="Unassembled WGS sequence"/>
</dbReference>
<evidence type="ECO:0008006" key="9">
    <source>
        <dbReference type="Google" id="ProtNLM"/>
    </source>
</evidence>
<comment type="similarity">
    <text evidence="1">Belongs to the HIBADH-related family. NP60 subfamily.</text>
</comment>
<evidence type="ECO:0000313" key="8">
    <source>
        <dbReference type="Proteomes" id="UP000751190"/>
    </source>
</evidence>
<dbReference type="InterPro" id="IPR002204">
    <property type="entry name" value="3-OH-isobutyrate_DH-rel_CS"/>
</dbReference>
<keyword evidence="2" id="KW-0560">Oxidoreductase</keyword>
<dbReference type="PANTHER" id="PTHR43580">
    <property type="entry name" value="OXIDOREDUCTASE GLYR1-RELATED"/>
    <property type="match status" value="1"/>
</dbReference>
<evidence type="ECO:0000256" key="2">
    <source>
        <dbReference type="ARBA" id="ARBA00023002"/>
    </source>
</evidence>
<keyword evidence="8" id="KW-1185">Reference proteome</keyword>
<dbReference type="InterPro" id="IPR006115">
    <property type="entry name" value="6PGDH_NADP-bd"/>
</dbReference>
<dbReference type="InterPro" id="IPR015815">
    <property type="entry name" value="HIBADH-related"/>
</dbReference>
<dbReference type="SUPFAM" id="SSF48179">
    <property type="entry name" value="6-phosphogluconate dehydrogenase C-terminal domain-like"/>
    <property type="match status" value="1"/>
</dbReference>
<protein>
    <recommendedName>
        <fullName evidence="9">3-hydroxyisobutyrate dehydrogenase</fullName>
    </recommendedName>
</protein>
<dbReference type="AlphaFoldDB" id="A0A8J5XQA3"/>
<name>A0A8J5XQA3_DIALT</name>
<evidence type="ECO:0000259" key="5">
    <source>
        <dbReference type="Pfam" id="PF03446"/>
    </source>
</evidence>
<keyword evidence="3" id="KW-0520">NAD</keyword>
<evidence type="ECO:0000256" key="3">
    <source>
        <dbReference type="ARBA" id="ARBA00023027"/>
    </source>
</evidence>
<dbReference type="GO" id="GO:0050661">
    <property type="term" value="F:NADP binding"/>
    <property type="evidence" value="ECO:0007669"/>
    <property type="project" value="InterPro"/>
</dbReference>
<dbReference type="EMBL" id="JAGTXO010000008">
    <property type="protein sequence ID" value="KAG8466382.1"/>
    <property type="molecule type" value="Genomic_DNA"/>
</dbReference>
<dbReference type="OrthoDB" id="435038at2759"/>
<dbReference type="PROSITE" id="PS00895">
    <property type="entry name" value="3_HYDROXYISOBUT_DH"/>
    <property type="match status" value="1"/>
</dbReference>
<dbReference type="GO" id="GO:0016491">
    <property type="term" value="F:oxidoreductase activity"/>
    <property type="evidence" value="ECO:0007669"/>
    <property type="project" value="UniProtKB-KW"/>
</dbReference>
<dbReference type="InterPro" id="IPR013328">
    <property type="entry name" value="6PGD_dom2"/>
</dbReference>
<comment type="caution">
    <text evidence="7">The sequence shown here is derived from an EMBL/GenBank/DDBJ whole genome shotgun (WGS) entry which is preliminary data.</text>
</comment>
<gene>
    <name evidence="7" type="ORF">KFE25_002138</name>
</gene>
<feature type="domain" description="6-phosphogluconate dehydrogenase NADP-binding" evidence="5">
    <location>
        <begin position="3"/>
        <end position="165"/>
    </location>
</feature>
<proteinExistence type="inferred from homology"/>
<dbReference type="Pfam" id="PF03446">
    <property type="entry name" value="NAD_binding_2"/>
    <property type="match status" value="1"/>
</dbReference>
<dbReference type="InterPro" id="IPR036291">
    <property type="entry name" value="NAD(P)-bd_dom_sf"/>
</dbReference>
<dbReference type="PIRSF" id="PIRSF000103">
    <property type="entry name" value="HIBADH"/>
    <property type="match status" value="1"/>
</dbReference>
<dbReference type="OMA" id="LHDKDFG"/>
<evidence type="ECO:0000256" key="4">
    <source>
        <dbReference type="PIRSR" id="PIRSR000103-1"/>
    </source>
</evidence>
<feature type="domain" description="3-hydroxyisobutyrate dehydrogenase-like NAD-binding" evidence="6">
    <location>
        <begin position="169"/>
        <end position="287"/>
    </location>
</feature>
<evidence type="ECO:0000259" key="6">
    <source>
        <dbReference type="Pfam" id="PF14833"/>
    </source>
</evidence>
<dbReference type="Pfam" id="PF14833">
    <property type="entry name" value="NAD_binding_11"/>
    <property type="match status" value="1"/>
</dbReference>
<organism evidence="7 8">
    <name type="scientific">Diacronema lutheri</name>
    <name type="common">Unicellular marine alga</name>
    <name type="synonym">Monochrysis lutheri</name>
    <dbReference type="NCBI Taxonomy" id="2081491"/>
    <lineage>
        <taxon>Eukaryota</taxon>
        <taxon>Haptista</taxon>
        <taxon>Haptophyta</taxon>
        <taxon>Pavlovophyceae</taxon>
        <taxon>Pavlovales</taxon>
        <taxon>Pavlovaceae</taxon>
        <taxon>Diacronema</taxon>
    </lineage>
</organism>
<dbReference type="PANTHER" id="PTHR43580:SF2">
    <property type="entry name" value="CYTOKINE-LIKE NUCLEAR FACTOR N-PAC"/>
    <property type="match status" value="1"/>
</dbReference>
<dbReference type="Gene3D" id="3.40.50.720">
    <property type="entry name" value="NAD(P)-binding Rossmann-like Domain"/>
    <property type="match status" value="1"/>
</dbReference>
<sequence length="291" mass="29517">MADVAFIGLGIMGVGMADNLAKAGRKLVVWTRDAAKARAFADAHPGAVEVAPTAAHAVRTAPLTYCMLSTLEASTAVFDAPDGVLAAVGPGKCVVDCATLTPERMAEMAAAVRAKGGKFLEAPVSGSKKPAADGQLIFLTAGDADLLEAARPDLDAMGKATHYYGADVGAGSRMKLCVNMTMGVQIAALAEGIALCEASGLSGDAFVEVLKQGAMSSPLIAGKGAAMVGRQYAPQFPLEHAQKDLRFAVAAGDKLGLALPVAAASNELFKRARAAGNGGDDCCAVVEAARK</sequence>
<dbReference type="InterPro" id="IPR051265">
    <property type="entry name" value="HIBADH-related_NP60_sf"/>
</dbReference>
<accession>A0A8J5XQA3</accession>
<dbReference type="GO" id="GO:0051287">
    <property type="term" value="F:NAD binding"/>
    <property type="evidence" value="ECO:0007669"/>
    <property type="project" value="InterPro"/>
</dbReference>
<evidence type="ECO:0000256" key="1">
    <source>
        <dbReference type="ARBA" id="ARBA00007598"/>
    </source>
</evidence>
<reference evidence="7" key="1">
    <citation type="submission" date="2021-05" db="EMBL/GenBank/DDBJ databases">
        <title>The genome of the haptophyte Pavlova lutheri (Diacronema luteri, Pavlovales) - a model for lipid biosynthesis in eukaryotic algae.</title>
        <authorList>
            <person name="Hulatt C.J."/>
            <person name="Posewitz M.C."/>
        </authorList>
    </citation>
    <scope>NUCLEOTIDE SEQUENCE</scope>
    <source>
        <strain evidence="7">NIVA-4/92</strain>
    </source>
</reference>
<dbReference type="Gene3D" id="1.10.1040.10">
    <property type="entry name" value="N-(1-d-carboxylethyl)-l-norvaline Dehydrogenase, domain 2"/>
    <property type="match status" value="1"/>
</dbReference>
<dbReference type="SUPFAM" id="SSF51735">
    <property type="entry name" value="NAD(P)-binding Rossmann-fold domains"/>
    <property type="match status" value="1"/>
</dbReference>
<dbReference type="InterPro" id="IPR008927">
    <property type="entry name" value="6-PGluconate_DH-like_C_sf"/>
</dbReference>
<feature type="active site" evidence="4">
    <location>
        <position position="175"/>
    </location>
</feature>
<evidence type="ECO:0000313" key="7">
    <source>
        <dbReference type="EMBL" id="KAG8466382.1"/>
    </source>
</evidence>
<dbReference type="InterPro" id="IPR029154">
    <property type="entry name" value="HIBADH-like_NADP-bd"/>
</dbReference>